<evidence type="ECO:0008006" key="3">
    <source>
        <dbReference type="Google" id="ProtNLM"/>
    </source>
</evidence>
<reference evidence="1" key="1">
    <citation type="submission" date="2021-09" db="EMBL/GenBank/DDBJ databases">
        <title>Network and meta-omics reveal the key degrader and cooperation patterns in an efficient 1,4-dioxane-degrading microbial community.</title>
        <authorList>
            <person name="Dai C."/>
        </authorList>
    </citation>
    <scope>NUCLEOTIDE SEQUENCE</scope>
    <source>
        <strain evidence="1">ZM13</strain>
        <plasmid evidence="1">pA</plasmid>
    </source>
</reference>
<geneLocation type="plasmid" evidence="1 2">
    <name>pA</name>
</geneLocation>
<protein>
    <recommendedName>
        <fullName evidence="3">Transposase</fullName>
    </recommendedName>
</protein>
<organism evidence="1 2">
    <name type="scientific">Ancylobacter polymorphus</name>
    <dbReference type="NCBI Taxonomy" id="223390"/>
    <lineage>
        <taxon>Bacteria</taxon>
        <taxon>Pseudomonadati</taxon>
        <taxon>Pseudomonadota</taxon>
        <taxon>Alphaproteobacteria</taxon>
        <taxon>Hyphomicrobiales</taxon>
        <taxon>Xanthobacteraceae</taxon>
        <taxon>Ancylobacter</taxon>
    </lineage>
</organism>
<dbReference type="EMBL" id="CP083240">
    <property type="protein sequence ID" value="UOK73441.1"/>
    <property type="molecule type" value="Genomic_DNA"/>
</dbReference>
<evidence type="ECO:0000313" key="2">
    <source>
        <dbReference type="Proteomes" id="UP000831684"/>
    </source>
</evidence>
<dbReference type="KEGG" id="apol:K9D25_21410"/>
<dbReference type="AlphaFoldDB" id="A0A9E6ZZY2"/>
<dbReference type="Proteomes" id="UP000831684">
    <property type="component" value="Plasmid pA"/>
</dbReference>
<proteinExistence type="predicted"/>
<evidence type="ECO:0000313" key="1">
    <source>
        <dbReference type="EMBL" id="UOK73441.1"/>
    </source>
</evidence>
<accession>A0A9E6ZZY2</accession>
<sequence>MLEFGPGKPSWKNLVRRFLMHQVPVLKPDNGHVVHAIAAKFPKSQVNAFDRCPHILEVSDDHDDALDAMATQARDDVTDHKRQSVVSTVRERFGIPRSTLFRLAARLRKTQLASGLRPMKRGTHEGALTLALRTERIIAEQVDRFWLKKEKTSLAALLRRIRAVCLTEGMSPPHRSTVQMSIGVEP</sequence>
<gene>
    <name evidence="1" type="ORF">K9D25_21410</name>
</gene>
<name>A0A9E6ZZY2_9HYPH</name>
<keyword evidence="1" id="KW-0614">Plasmid</keyword>